<name>A0ABV7YXQ5_9BACT</name>
<evidence type="ECO:0000256" key="2">
    <source>
        <dbReference type="ARBA" id="ARBA00023015"/>
    </source>
</evidence>
<proteinExistence type="inferred from homology"/>
<evidence type="ECO:0000313" key="8">
    <source>
        <dbReference type="Proteomes" id="UP001595616"/>
    </source>
</evidence>
<evidence type="ECO:0000256" key="4">
    <source>
        <dbReference type="ARBA" id="ARBA00023163"/>
    </source>
</evidence>
<dbReference type="RefSeq" id="WP_379838560.1">
    <property type="nucleotide sequence ID" value="NZ_JBHRYQ010000001.1"/>
</dbReference>
<evidence type="ECO:0000259" key="6">
    <source>
        <dbReference type="Pfam" id="PF08281"/>
    </source>
</evidence>
<keyword evidence="3" id="KW-0731">Sigma factor</keyword>
<comment type="similarity">
    <text evidence="1">Belongs to the sigma-70 factor family. ECF subfamily.</text>
</comment>
<dbReference type="InterPro" id="IPR013249">
    <property type="entry name" value="RNA_pol_sigma70_r4_t2"/>
</dbReference>
<organism evidence="7 8">
    <name type="scientific">Lacihabitans lacunae</name>
    <dbReference type="NCBI Taxonomy" id="1028214"/>
    <lineage>
        <taxon>Bacteria</taxon>
        <taxon>Pseudomonadati</taxon>
        <taxon>Bacteroidota</taxon>
        <taxon>Cytophagia</taxon>
        <taxon>Cytophagales</taxon>
        <taxon>Leadbetterellaceae</taxon>
        <taxon>Lacihabitans</taxon>
    </lineage>
</organism>
<dbReference type="Pfam" id="PF04542">
    <property type="entry name" value="Sigma70_r2"/>
    <property type="match status" value="1"/>
</dbReference>
<feature type="domain" description="RNA polymerase sigma factor 70 region 4 type 2" evidence="6">
    <location>
        <begin position="124"/>
        <end position="175"/>
    </location>
</feature>
<dbReference type="Proteomes" id="UP001595616">
    <property type="component" value="Unassembled WGS sequence"/>
</dbReference>
<dbReference type="InterPro" id="IPR014284">
    <property type="entry name" value="RNA_pol_sigma-70_dom"/>
</dbReference>
<comment type="caution">
    <text evidence="7">The sequence shown here is derived from an EMBL/GenBank/DDBJ whole genome shotgun (WGS) entry which is preliminary data.</text>
</comment>
<dbReference type="InterPro" id="IPR013324">
    <property type="entry name" value="RNA_pol_sigma_r3/r4-like"/>
</dbReference>
<sequence length="186" mass="21492">MFFKKRNKVFDLTEVLAGCRNNAPASQKLLFENYSRLAMRICSKYATNDVEAEEMIMDGFFKVFKNIHKYDEGFPFGAWFSKIMVNTSIDYFRKNHSRIAFTTIEEAYNVDFAPESLDLLSVDEILDFVRKLSPVYRTVFSLAVIDGYSSPEISEMLGVTESAVRANLSKAKGRLQVWINDYLKRQ</sequence>
<evidence type="ECO:0000259" key="5">
    <source>
        <dbReference type="Pfam" id="PF04542"/>
    </source>
</evidence>
<dbReference type="InterPro" id="IPR013325">
    <property type="entry name" value="RNA_pol_sigma_r2"/>
</dbReference>
<dbReference type="EMBL" id="JBHRYQ010000001">
    <property type="protein sequence ID" value="MFC3811721.1"/>
    <property type="molecule type" value="Genomic_DNA"/>
</dbReference>
<evidence type="ECO:0000313" key="7">
    <source>
        <dbReference type="EMBL" id="MFC3811721.1"/>
    </source>
</evidence>
<dbReference type="InterPro" id="IPR007627">
    <property type="entry name" value="RNA_pol_sigma70_r2"/>
</dbReference>
<dbReference type="SUPFAM" id="SSF88946">
    <property type="entry name" value="Sigma2 domain of RNA polymerase sigma factors"/>
    <property type="match status" value="1"/>
</dbReference>
<accession>A0ABV7YXQ5</accession>
<dbReference type="InterPro" id="IPR036388">
    <property type="entry name" value="WH-like_DNA-bd_sf"/>
</dbReference>
<protein>
    <submittedName>
        <fullName evidence="7">RNA polymerase sigma factor</fullName>
    </submittedName>
</protein>
<evidence type="ECO:0000256" key="3">
    <source>
        <dbReference type="ARBA" id="ARBA00023082"/>
    </source>
</evidence>
<gene>
    <name evidence="7" type="ORF">ACFOOI_13745</name>
</gene>
<keyword evidence="2" id="KW-0805">Transcription regulation</keyword>
<reference evidence="8" key="1">
    <citation type="journal article" date="2019" name="Int. J. Syst. Evol. Microbiol.">
        <title>The Global Catalogue of Microorganisms (GCM) 10K type strain sequencing project: providing services to taxonomists for standard genome sequencing and annotation.</title>
        <authorList>
            <consortium name="The Broad Institute Genomics Platform"/>
            <consortium name="The Broad Institute Genome Sequencing Center for Infectious Disease"/>
            <person name="Wu L."/>
            <person name="Ma J."/>
        </authorList>
    </citation>
    <scope>NUCLEOTIDE SEQUENCE [LARGE SCALE GENOMIC DNA]</scope>
    <source>
        <strain evidence="8">CECT 7956</strain>
    </source>
</reference>
<dbReference type="PANTHER" id="PTHR43133:SF46">
    <property type="entry name" value="RNA POLYMERASE SIGMA-70 FACTOR ECF SUBFAMILY"/>
    <property type="match status" value="1"/>
</dbReference>
<dbReference type="CDD" id="cd06171">
    <property type="entry name" value="Sigma70_r4"/>
    <property type="match status" value="1"/>
</dbReference>
<dbReference type="InterPro" id="IPR039425">
    <property type="entry name" value="RNA_pol_sigma-70-like"/>
</dbReference>
<evidence type="ECO:0000256" key="1">
    <source>
        <dbReference type="ARBA" id="ARBA00010641"/>
    </source>
</evidence>
<dbReference type="PANTHER" id="PTHR43133">
    <property type="entry name" value="RNA POLYMERASE ECF-TYPE SIGMA FACTO"/>
    <property type="match status" value="1"/>
</dbReference>
<keyword evidence="4" id="KW-0804">Transcription</keyword>
<dbReference type="NCBIfam" id="TIGR02937">
    <property type="entry name" value="sigma70-ECF"/>
    <property type="match status" value="1"/>
</dbReference>
<feature type="domain" description="RNA polymerase sigma-70 region 2" evidence="5">
    <location>
        <begin position="30"/>
        <end position="96"/>
    </location>
</feature>
<dbReference type="SUPFAM" id="SSF88659">
    <property type="entry name" value="Sigma3 and sigma4 domains of RNA polymerase sigma factors"/>
    <property type="match status" value="1"/>
</dbReference>
<dbReference type="Gene3D" id="1.10.10.10">
    <property type="entry name" value="Winged helix-like DNA-binding domain superfamily/Winged helix DNA-binding domain"/>
    <property type="match status" value="1"/>
</dbReference>
<dbReference type="Gene3D" id="1.10.1740.10">
    <property type="match status" value="1"/>
</dbReference>
<keyword evidence="8" id="KW-1185">Reference proteome</keyword>
<dbReference type="Pfam" id="PF08281">
    <property type="entry name" value="Sigma70_r4_2"/>
    <property type="match status" value="1"/>
</dbReference>